<dbReference type="Proteomes" id="UP000694846">
    <property type="component" value="Unplaced"/>
</dbReference>
<dbReference type="RefSeq" id="XP_025420770.1">
    <property type="nucleotide sequence ID" value="XM_025564985.1"/>
</dbReference>
<evidence type="ECO:0000313" key="2">
    <source>
        <dbReference type="RefSeq" id="XP_025420770.1"/>
    </source>
</evidence>
<name>A0A8B8GD77_9HEMI</name>
<keyword evidence="1" id="KW-1185">Reference proteome</keyword>
<evidence type="ECO:0000313" key="1">
    <source>
        <dbReference type="Proteomes" id="UP000694846"/>
    </source>
</evidence>
<reference evidence="2" key="1">
    <citation type="submission" date="2025-08" db="UniProtKB">
        <authorList>
            <consortium name="RefSeq"/>
        </authorList>
    </citation>
    <scope>IDENTIFICATION</scope>
    <source>
        <tissue evidence="2">Whole body</tissue>
    </source>
</reference>
<accession>A0A8B8GD77</accession>
<sequence>MNNIHFLSGHHNRLPPCSPRRILSIPHCDCRRYARERDGQLAAREPLLSGSCYIFKSHDTILKFIVYTLIDIYDFNLVLNIVKCRKMSCTGISTTCAKCGIHEVN</sequence>
<dbReference type="GeneID" id="112690879"/>
<protein>
    <submittedName>
        <fullName evidence="2">Uncharacterized protein LOC112690879</fullName>
    </submittedName>
</protein>
<organism evidence="1 2">
    <name type="scientific">Sipha flava</name>
    <name type="common">yellow sugarcane aphid</name>
    <dbReference type="NCBI Taxonomy" id="143950"/>
    <lineage>
        <taxon>Eukaryota</taxon>
        <taxon>Metazoa</taxon>
        <taxon>Ecdysozoa</taxon>
        <taxon>Arthropoda</taxon>
        <taxon>Hexapoda</taxon>
        <taxon>Insecta</taxon>
        <taxon>Pterygota</taxon>
        <taxon>Neoptera</taxon>
        <taxon>Paraneoptera</taxon>
        <taxon>Hemiptera</taxon>
        <taxon>Sternorrhyncha</taxon>
        <taxon>Aphidomorpha</taxon>
        <taxon>Aphidoidea</taxon>
        <taxon>Aphididae</taxon>
        <taxon>Sipha</taxon>
    </lineage>
</organism>
<proteinExistence type="predicted"/>
<dbReference type="AlphaFoldDB" id="A0A8B8GD77"/>
<gene>
    <name evidence="2" type="primary">LOC112690879</name>
</gene>